<proteinExistence type="predicted"/>
<dbReference type="STRING" id="220714.SAMN05660469_0192"/>
<evidence type="ECO:0000313" key="1">
    <source>
        <dbReference type="EMBL" id="GAP02241.1"/>
    </source>
</evidence>
<evidence type="ECO:0000313" key="2">
    <source>
        <dbReference type="Proteomes" id="UP000061227"/>
    </source>
</evidence>
<dbReference type="RefSeq" id="WP_059375520.1">
    <property type="nucleotide sequence ID" value="NZ_DF968063.1"/>
</dbReference>
<dbReference type="OrthoDB" id="2152111at2"/>
<dbReference type="AlphaFoldDB" id="A0A3F3GR83"/>
<gene>
    <name evidence="1" type="ORF">FPFC_011200</name>
</gene>
<protein>
    <submittedName>
        <fullName evidence="1">Uncharacterized protein</fullName>
    </submittedName>
</protein>
<sequence length="79" mass="9185">MAFTKVKETWADIKKIVQLSHRAQKQVQVLQASLAENQKDLAELSRHAKKIQYQNQAHFDRIAEVREKMAEDRSGHSKL</sequence>
<reference evidence="1 2" key="1">
    <citation type="journal article" date="2015" name="BMC Genomics">
        <title>Comparative genomics of Fructobacillus spp. and Leuconostoc spp. reveals niche-specific evolution of Fructobacillus spp.</title>
        <authorList>
            <person name="Endo A."/>
            <person name="Tanizawa Y."/>
            <person name="Tanaka N."/>
            <person name="Maeno S."/>
            <person name="Kumar H."/>
            <person name="Shiwa Y."/>
            <person name="Okada S."/>
            <person name="Yoshikawa H."/>
            <person name="Dicks L."/>
            <person name="Nakagawa J."/>
            <person name="Arita M."/>
        </authorList>
    </citation>
    <scope>NUCLEOTIDE SEQUENCE [LARGE SCALE GENOMIC DNA]</scope>
    <source>
        <strain evidence="1 2">DSM 15468</strain>
    </source>
</reference>
<organism evidence="1 2">
    <name type="scientific">Fructobacillus pseudoficulneus</name>
    <dbReference type="NCBI Taxonomy" id="220714"/>
    <lineage>
        <taxon>Bacteria</taxon>
        <taxon>Bacillati</taxon>
        <taxon>Bacillota</taxon>
        <taxon>Bacilli</taxon>
        <taxon>Lactobacillales</taxon>
        <taxon>Lactobacillaceae</taxon>
        <taxon>Fructobacillus</taxon>
    </lineage>
</organism>
<accession>A0A3F3GR83</accession>
<dbReference type="Proteomes" id="UP000061227">
    <property type="component" value="Unassembled WGS sequence"/>
</dbReference>
<name>A0A3F3GR83_9LACO</name>
<dbReference type="EMBL" id="DF968063">
    <property type="protein sequence ID" value="GAP02241.1"/>
    <property type="molecule type" value="Genomic_DNA"/>
</dbReference>
<keyword evidence="2" id="KW-1185">Reference proteome</keyword>